<dbReference type="EMBL" id="JBHTBY010000017">
    <property type="protein sequence ID" value="MFC7322476.1"/>
    <property type="molecule type" value="Genomic_DNA"/>
</dbReference>
<dbReference type="Pfam" id="PF00462">
    <property type="entry name" value="Glutaredoxin"/>
    <property type="match status" value="1"/>
</dbReference>
<keyword evidence="3" id="KW-1185">Reference proteome</keyword>
<comment type="caution">
    <text evidence="2">The sequence shown here is derived from an EMBL/GenBank/DDBJ whole genome shotgun (WGS) entry which is preliminary data.</text>
</comment>
<gene>
    <name evidence="2" type="ORF">ACFQMN_16555</name>
</gene>
<proteinExistence type="predicted"/>
<dbReference type="PROSITE" id="PS51354">
    <property type="entry name" value="GLUTAREDOXIN_2"/>
    <property type="match status" value="1"/>
</dbReference>
<name>A0ABW2K8F1_9BACI</name>
<dbReference type="InterPro" id="IPR002109">
    <property type="entry name" value="Glutaredoxin"/>
</dbReference>
<reference evidence="3" key="1">
    <citation type="journal article" date="2019" name="Int. J. Syst. Evol. Microbiol.">
        <title>The Global Catalogue of Microorganisms (GCM) 10K type strain sequencing project: providing services to taxonomists for standard genome sequencing and annotation.</title>
        <authorList>
            <consortium name="The Broad Institute Genomics Platform"/>
            <consortium name="The Broad Institute Genome Sequencing Center for Infectious Disease"/>
            <person name="Wu L."/>
            <person name="Ma J."/>
        </authorList>
    </citation>
    <scope>NUCLEOTIDE SEQUENCE [LARGE SCALE GENOMIC DNA]</scope>
    <source>
        <strain evidence="3">CCUG 73951</strain>
    </source>
</reference>
<sequence length="76" mass="8679">MNVLYTMDGCSVCARAIHHLNKRDIPYRVINIFEENSAKKELKELIGEVYTPVLVHDEGLSIGRDILEFKDTNSSK</sequence>
<dbReference type="RefSeq" id="WP_289214858.1">
    <property type="nucleotide sequence ID" value="NZ_JAPVRC010000002.1"/>
</dbReference>
<dbReference type="SUPFAM" id="SSF52833">
    <property type="entry name" value="Thioredoxin-like"/>
    <property type="match status" value="1"/>
</dbReference>
<feature type="domain" description="Glutaredoxin" evidence="1">
    <location>
        <begin position="3"/>
        <end position="57"/>
    </location>
</feature>
<dbReference type="Proteomes" id="UP001596494">
    <property type="component" value="Unassembled WGS sequence"/>
</dbReference>
<evidence type="ECO:0000259" key="1">
    <source>
        <dbReference type="Pfam" id="PF00462"/>
    </source>
</evidence>
<evidence type="ECO:0000313" key="3">
    <source>
        <dbReference type="Proteomes" id="UP001596494"/>
    </source>
</evidence>
<organism evidence="2 3">
    <name type="scientific">Halobacillus campisalis</name>
    <dbReference type="NCBI Taxonomy" id="435909"/>
    <lineage>
        <taxon>Bacteria</taxon>
        <taxon>Bacillati</taxon>
        <taxon>Bacillota</taxon>
        <taxon>Bacilli</taxon>
        <taxon>Bacillales</taxon>
        <taxon>Bacillaceae</taxon>
        <taxon>Halobacillus</taxon>
    </lineage>
</organism>
<dbReference type="Gene3D" id="3.40.30.10">
    <property type="entry name" value="Glutaredoxin"/>
    <property type="match status" value="1"/>
</dbReference>
<protein>
    <submittedName>
        <fullName evidence="2">Glutaredoxin family protein</fullName>
    </submittedName>
</protein>
<dbReference type="InterPro" id="IPR036249">
    <property type="entry name" value="Thioredoxin-like_sf"/>
</dbReference>
<evidence type="ECO:0000313" key="2">
    <source>
        <dbReference type="EMBL" id="MFC7322476.1"/>
    </source>
</evidence>
<accession>A0ABW2K8F1</accession>